<dbReference type="KEGG" id="ddi:DDB_G0272919"/>
<dbReference type="dictyBase" id="DDB_G0272919"/>
<name>Q1ZXN2_DICDI</name>
<dbReference type="EMBL" id="AAFI02000008">
    <property type="protein sequence ID" value="EAS66953.1"/>
    <property type="molecule type" value="Genomic_DNA"/>
</dbReference>
<dbReference type="Proteomes" id="UP000002195">
    <property type="component" value="Unassembled WGS sequence"/>
</dbReference>
<sequence>MNTFFKRHKQKLKEEIKKLEESKIELQKNHDLSFIEINKKISIFKCNLNALDNNETQSLQNKISQLEEFIENEENNKKREIEKIVNDKNEEIQNHKNQLNKYISRLNQNEVEYKKIENDLIRMKEIRSIEISYSALESKSKLSHMGNQLPKSTDIKDLMEDFYSSIESYLLGTCLEHYSEEFCANFIKHIFVSSYKTCKKIVTNEFGNIFKNSPTDNQEYYFRRLIFSLIDILIERACKILNEKLSNELSKNHNHNKNYLKMAHSFIKDCCKFNFSILLSQPKVKYNEIDEIGKEYSEKEHKSFGKIPSDSKMCVDLLIIPSIHLASDNNKITPSYVLLKPIDLTPQLTKETNEITPMKSPLTVDDASNEKFYETNNSMDYCYVKINTYLEHPEIITYGKTSSSGQAYIDNFENNSSNKMQPTS</sequence>
<dbReference type="OMA" id="QHYISIV"/>
<dbReference type="RefSeq" id="XP_001134619.1">
    <property type="nucleotide sequence ID" value="XM_001134619.1"/>
</dbReference>
<gene>
    <name evidence="2" type="ORF">DDB_G0272919</name>
</gene>
<dbReference type="AlphaFoldDB" id="Q1ZXN2"/>
<dbReference type="VEuPathDB" id="AmoebaDB:DDB_G0272919"/>
<feature type="coiled-coil region" evidence="1">
    <location>
        <begin position="2"/>
        <end position="29"/>
    </location>
</feature>
<dbReference type="PaxDb" id="44689-DDB0233260"/>
<dbReference type="HOGENOM" id="CLU_647999_0_0_1"/>
<evidence type="ECO:0000313" key="3">
    <source>
        <dbReference type="Proteomes" id="UP000002195"/>
    </source>
</evidence>
<dbReference type="InParanoid" id="Q1ZXN2"/>
<evidence type="ECO:0000256" key="1">
    <source>
        <dbReference type="SAM" id="Coils"/>
    </source>
</evidence>
<comment type="caution">
    <text evidence="2">The sequence shown here is derived from an EMBL/GenBank/DDBJ whole genome shotgun (WGS) entry which is preliminary data.</text>
</comment>
<accession>Q1ZXN2</accession>
<protein>
    <submittedName>
        <fullName evidence="2">Uncharacterized protein</fullName>
    </submittedName>
</protein>
<keyword evidence="1" id="KW-0175">Coiled coil</keyword>
<dbReference type="SMR" id="Q1ZXN2"/>
<dbReference type="GeneID" id="8618561"/>
<reference evidence="2 3" key="1">
    <citation type="journal article" date="2005" name="Nature">
        <title>The genome of the social amoeba Dictyostelium discoideum.</title>
        <authorList>
            <consortium name="The Dictyostelium discoideum Sequencing Consortium"/>
            <person name="Eichinger L."/>
            <person name="Pachebat J.A."/>
            <person name="Glockner G."/>
            <person name="Rajandream M.A."/>
            <person name="Sucgang R."/>
            <person name="Berriman M."/>
            <person name="Song J."/>
            <person name="Olsen R."/>
            <person name="Szafranski K."/>
            <person name="Xu Q."/>
            <person name="Tunggal B."/>
            <person name="Kummerfeld S."/>
            <person name="Madera M."/>
            <person name="Konfortov B.A."/>
            <person name="Rivero F."/>
            <person name="Bankier A.T."/>
            <person name="Lehmann R."/>
            <person name="Hamlin N."/>
            <person name="Davies R."/>
            <person name="Gaudet P."/>
            <person name="Fey P."/>
            <person name="Pilcher K."/>
            <person name="Chen G."/>
            <person name="Saunders D."/>
            <person name="Sodergren E."/>
            <person name="Davis P."/>
            <person name="Kerhornou A."/>
            <person name="Nie X."/>
            <person name="Hall N."/>
            <person name="Anjard C."/>
            <person name="Hemphill L."/>
            <person name="Bason N."/>
            <person name="Farbrother P."/>
            <person name="Desany B."/>
            <person name="Just E."/>
            <person name="Morio T."/>
            <person name="Rost R."/>
            <person name="Churcher C."/>
            <person name="Cooper J."/>
            <person name="Haydock S."/>
            <person name="van Driessche N."/>
            <person name="Cronin A."/>
            <person name="Goodhead I."/>
            <person name="Muzny D."/>
            <person name="Mourier T."/>
            <person name="Pain A."/>
            <person name="Lu M."/>
            <person name="Harper D."/>
            <person name="Lindsay R."/>
            <person name="Hauser H."/>
            <person name="James K."/>
            <person name="Quiles M."/>
            <person name="Madan Babu M."/>
            <person name="Saito T."/>
            <person name="Buchrieser C."/>
            <person name="Wardroper A."/>
            <person name="Felder M."/>
            <person name="Thangavelu M."/>
            <person name="Johnson D."/>
            <person name="Knights A."/>
            <person name="Loulseged H."/>
            <person name="Mungall K."/>
            <person name="Oliver K."/>
            <person name="Price C."/>
            <person name="Quail M.A."/>
            <person name="Urushihara H."/>
            <person name="Hernandez J."/>
            <person name="Rabbinowitsch E."/>
            <person name="Steffen D."/>
            <person name="Sanders M."/>
            <person name="Ma J."/>
            <person name="Kohara Y."/>
            <person name="Sharp S."/>
            <person name="Simmonds M."/>
            <person name="Spiegler S."/>
            <person name="Tivey A."/>
            <person name="Sugano S."/>
            <person name="White B."/>
            <person name="Walker D."/>
            <person name="Woodward J."/>
            <person name="Winckler T."/>
            <person name="Tanaka Y."/>
            <person name="Shaulsky G."/>
            <person name="Schleicher M."/>
            <person name="Weinstock G."/>
            <person name="Rosenthal A."/>
            <person name="Cox E.C."/>
            <person name="Chisholm R.L."/>
            <person name="Gibbs R."/>
            <person name="Loomis W.F."/>
            <person name="Platzer M."/>
            <person name="Kay R.R."/>
            <person name="Williams J."/>
            <person name="Dear P.H."/>
            <person name="Noegel A.A."/>
            <person name="Barrell B."/>
            <person name="Kuspa A."/>
        </authorList>
    </citation>
    <scope>NUCLEOTIDE SEQUENCE [LARGE SCALE GENOMIC DNA]</scope>
    <source>
        <strain evidence="2 3">AX4</strain>
    </source>
</reference>
<feature type="coiled-coil region" evidence="1">
    <location>
        <begin position="56"/>
        <end position="126"/>
    </location>
</feature>
<proteinExistence type="predicted"/>
<evidence type="ECO:0000313" key="2">
    <source>
        <dbReference type="EMBL" id="EAS66953.1"/>
    </source>
</evidence>
<keyword evidence="3" id="KW-1185">Reference proteome</keyword>
<organism evidence="2 3">
    <name type="scientific">Dictyostelium discoideum</name>
    <name type="common">Social amoeba</name>
    <dbReference type="NCBI Taxonomy" id="44689"/>
    <lineage>
        <taxon>Eukaryota</taxon>
        <taxon>Amoebozoa</taxon>
        <taxon>Evosea</taxon>
        <taxon>Eumycetozoa</taxon>
        <taxon>Dictyostelia</taxon>
        <taxon>Dictyosteliales</taxon>
        <taxon>Dictyosteliaceae</taxon>
        <taxon>Dictyostelium</taxon>
    </lineage>
</organism>